<protein>
    <submittedName>
        <fullName evidence="1">Uncharacterized protein</fullName>
    </submittedName>
</protein>
<organism evidence="1">
    <name type="scientific">marine sediment metagenome</name>
    <dbReference type="NCBI Taxonomy" id="412755"/>
    <lineage>
        <taxon>unclassified sequences</taxon>
        <taxon>metagenomes</taxon>
        <taxon>ecological metagenomes</taxon>
    </lineage>
</organism>
<dbReference type="AlphaFoldDB" id="X1ICH0"/>
<reference evidence="1" key="1">
    <citation type="journal article" date="2014" name="Front. Microbiol.">
        <title>High frequency of phylogenetically diverse reductive dehalogenase-homologous genes in deep subseafloor sedimentary metagenomes.</title>
        <authorList>
            <person name="Kawai M."/>
            <person name="Futagami T."/>
            <person name="Toyoda A."/>
            <person name="Takaki Y."/>
            <person name="Nishi S."/>
            <person name="Hori S."/>
            <person name="Arai W."/>
            <person name="Tsubouchi T."/>
            <person name="Morono Y."/>
            <person name="Uchiyama I."/>
            <person name="Ito T."/>
            <person name="Fujiyama A."/>
            <person name="Inagaki F."/>
            <person name="Takami H."/>
        </authorList>
    </citation>
    <scope>NUCLEOTIDE SEQUENCE</scope>
    <source>
        <strain evidence="1">Expedition CK06-06</strain>
    </source>
</reference>
<name>X1ICH0_9ZZZZ</name>
<sequence>MKPNPFQKVILIMELKSGVVTIKSGNFLRRSLRLKKFKISLQNRSIDRKEKHTI</sequence>
<accession>X1ICH0</accession>
<comment type="caution">
    <text evidence="1">The sequence shown here is derived from an EMBL/GenBank/DDBJ whole genome shotgun (WGS) entry which is preliminary data.</text>
</comment>
<proteinExistence type="predicted"/>
<evidence type="ECO:0000313" key="1">
    <source>
        <dbReference type="EMBL" id="GAH63814.1"/>
    </source>
</evidence>
<gene>
    <name evidence="1" type="ORF">S03H2_48351</name>
</gene>
<dbReference type="EMBL" id="BARU01030478">
    <property type="protein sequence ID" value="GAH63814.1"/>
    <property type="molecule type" value="Genomic_DNA"/>
</dbReference>